<sequence length="476" mass="53340">MSSHARNVTKEHVSTPAVSQPALLKEPASDVRLLPDLDELWNPRPFLYDEDHAESLLTQLERLSTQPHEIPYYGFFSSTVVPRLCSQYTTASQAKTRFRLESESQSELIFPLSSKQRERIRDADFTPSASNHPEPVLQHQRPARKPRKPKKGKKAKFPPLNKEIHDLDENSAALSFKHRYVTNRGPPKDRSTPRTNPTPLPDDNTPSSSSPPVTITTVMTPTTPPVSEASSASDPAINPSLPVLPQDTKLRLPREERLIRYADGMIYIQERRVFSTTPLGAHRQRQPALCVELKVPTWPSDVVGPWGWEISGLSASEAISDALPQIVQQVQFIFNTHSTLSGLWACGVAGSWSIFYRFDRATTPHVDVNNLSKDHGYFHSAPGPSRDGSPTKYAQDIPVFETPPIPIVDLDGSYTDTFKRYWHLAMKTSEVQWDDKEPRDAAAARDIFDDLHIQIVPPLPTSRQPSQQADVEVSTS</sequence>
<protein>
    <submittedName>
        <fullName evidence="1">Uncharacterized protein</fullName>
    </submittedName>
</protein>
<dbReference type="EMBL" id="MU273544">
    <property type="protein sequence ID" value="KAI0032515.1"/>
    <property type="molecule type" value="Genomic_DNA"/>
</dbReference>
<gene>
    <name evidence="1" type="ORF">K488DRAFT_70602</name>
</gene>
<evidence type="ECO:0000313" key="2">
    <source>
        <dbReference type="Proteomes" id="UP000814128"/>
    </source>
</evidence>
<keyword evidence="2" id="KW-1185">Reference proteome</keyword>
<reference evidence="1" key="1">
    <citation type="submission" date="2021-02" db="EMBL/GenBank/DDBJ databases">
        <authorList>
            <consortium name="DOE Joint Genome Institute"/>
            <person name="Ahrendt S."/>
            <person name="Looney B.P."/>
            <person name="Miyauchi S."/>
            <person name="Morin E."/>
            <person name="Drula E."/>
            <person name="Courty P.E."/>
            <person name="Chicoki N."/>
            <person name="Fauchery L."/>
            <person name="Kohler A."/>
            <person name="Kuo A."/>
            <person name="Labutti K."/>
            <person name="Pangilinan J."/>
            <person name="Lipzen A."/>
            <person name="Riley R."/>
            <person name="Andreopoulos W."/>
            <person name="He G."/>
            <person name="Johnson J."/>
            <person name="Barry K.W."/>
            <person name="Grigoriev I.V."/>
            <person name="Nagy L."/>
            <person name="Hibbett D."/>
            <person name="Henrissat B."/>
            <person name="Matheny P.B."/>
            <person name="Labbe J."/>
            <person name="Martin F."/>
        </authorList>
    </citation>
    <scope>NUCLEOTIDE SEQUENCE</scope>
    <source>
        <strain evidence="1">EC-137</strain>
    </source>
</reference>
<evidence type="ECO:0000313" key="1">
    <source>
        <dbReference type="EMBL" id="KAI0032515.1"/>
    </source>
</evidence>
<proteinExistence type="predicted"/>
<reference evidence="1" key="2">
    <citation type="journal article" date="2022" name="New Phytol.">
        <title>Evolutionary transition to the ectomycorrhizal habit in the genomes of a hyperdiverse lineage of mushroom-forming fungi.</title>
        <authorList>
            <person name="Looney B."/>
            <person name="Miyauchi S."/>
            <person name="Morin E."/>
            <person name="Drula E."/>
            <person name="Courty P.E."/>
            <person name="Kohler A."/>
            <person name="Kuo A."/>
            <person name="LaButti K."/>
            <person name="Pangilinan J."/>
            <person name="Lipzen A."/>
            <person name="Riley R."/>
            <person name="Andreopoulos W."/>
            <person name="He G."/>
            <person name="Johnson J."/>
            <person name="Nolan M."/>
            <person name="Tritt A."/>
            <person name="Barry K.W."/>
            <person name="Grigoriev I.V."/>
            <person name="Nagy L.G."/>
            <person name="Hibbett D."/>
            <person name="Henrissat B."/>
            <person name="Matheny P.B."/>
            <person name="Labbe J."/>
            <person name="Martin F.M."/>
        </authorList>
    </citation>
    <scope>NUCLEOTIDE SEQUENCE</scope>
    <source>
        <strain evidence="1">EC-137</strain>
    </source>
</reference>
<name>A0ACB8QLL8_9AGAM</name>
<organism evidence="1 2">
    <name type="scientific">Vararia minispora EC-137</name>
    <dbReference type="NCBI Taxonomy" id="1314806"/>
    <lineage>
        <taxon>Eukaryota</taxon>
        <taxon>Fungi</taxon>
        <taxon>Dikarya</taxon>
        <taxon>Basidiomycota</taxon>
        <taxon>Agaricomycotina</taxon>
        <taxon>Agaricomycetes</taxon>
        <taxon>Russulales</taxon>
        <taxon>Lachnocladiaceae</taxon>
        <taxon>Vararia</taxon>
    </lineage>
</organism>
<accession>A0ACB8QLL8</accession>
<dbReference type="Proteomes" id="UP000814128">
    <property type="component" value="Unassembled WGS sequence"/>
</dbReference>
<comment type="caution">
    <text evidence="1">The sequence shown here is derived from an EMBL/GenBank/DDBJ whole genome shotgun (WGS) entry which is preliminary data.</text>
</comment>